<evidence type="ECO:0000313" key="2">
    <source>
        <dbReference type="Proteomes" id="UP000766486"/>
    </source>
</evidence>
<dbReference type="EMBL" id="CABFNS010000753">
    <property type="protein sequence ID" value="VUC26631.1"/>
    <property type="molecule type" value="Genomic_DNA"/>
</dbReference>
<name>A0ABY6U9T6_BIOOC</name>
<dbReference type="Proteomes" id="UP000766486">
    <property type="component" value="Unassembled WGS sequence"/>
</dbReference>
<reference evidence="1 2" key="1">
    <citation type="submission" date="2019-06" db="EMBL/GenBank/DDBJ databases">
        <authorList>
            <person name="Broberg M."/>
        </authorList>
    </citation>
    <scope>NUCLEOTIDE SEQUENCE [LARGE SCALE GENOMIC DNA]</scope>
</reference>
<proteinExistence type="predicted"/>
<evidence type="ECO:0000313" key="1">
    <source>
        <dbReference type="EMBL" id="VUC26631.1"/>
    </source>
</evidence>
<keyword evidence="2" id="KW-1185">Reference proteome</keyword>
<gene>
    <name evidence="1" type="ORF">CLO192961_LOCUS192688</name>
</gene>
<sequence length="142" mass="16372">MASLFCCDAVLPYRPQRLDHEEKFRAFMEWAKFPRSSSAQVEDGYFSKTSPSFAVQLVRQVNYGPLEAKRYFVPEQGGTGDFVEVSEKDLIEGNFEKLNSYKNWKCEQHNKFFETNIYEKIHGPNIIGGSTSLDRPTRSICN</sequence>
<accession>A0ABY6U9T6</accession>
<protein>
    <submittedName>
        <fullName evidence="1">Uncharacterized protein</fullName>
    </submittedName>
</protein>
<organism evidence="1 2">
    <name type="scientific">Bionectria ochroleuca</name>
    <name type="common">Gliocladium roseum</name>
    <dbReference type="NCBI Taxonomy" id="29856"/>
    <lineage>
        <taxon>Eukaryota</taxon>
        <taxon>Fungi</taxon>
        <taxon>Dikarya</taxon>
        <taxon>Ascomycota</taxon>
        <taxon>Pezizomycotina</taxon>
        <taxon>Sordariomycetes</taxon>
        <taxon>Hypocreomycetidae</taxon>
        <taxon>Hypocreales</taxon>
        <taxon>Bionectriaceae</taxon>
        <taxon>Clonostachys</taxon>
    </lineage>
</organism>
<comment type="caution">
    <text evidence="1">The sequence shown here is derived from an EMBL/GenBank/DDBJ whole genome shotgun (WGS) entry which is preliminary data.</text>
</comment>